<protein>
    <submittedName>
        <fullName evidence="1">Uncharacterized protein</fullName>
    </submittedName>
</protein>
<proteinExistence type="predicted"/>
<dbReference type="AlphaFoldDB" id="A0A0A9FVF5"/>
<reference evidence="1" key="1">
    <citation type="submission" date="2014-09" db="EMBL/GenBank/DDBJ databases">
        <authorList>
            <person name="Magalhaes I.L.F."/>
            <person name="Oliveira U."/>
            <person name="Santos F.R."/>
            <person name="Vidigal T.H.D.A."/>
            <person name="Brescovit A.D."/>
            <person name="Santos A.J."/>
        </authorList>
    </citation>
    <scope>NUCLEOTIDE SEQUENCE</scope>
    <source>
        <tissue evidence="1">Shoot tissue taken approximately 20 cm above the soil surface</tissue>
    </source>
</reference>
<organism evidence="1">
    <name type="scientific">Arundo donax</name>
    <name type="common">Giant reed</name>
    <name type="synonym">Donax arundinaceus</name>
    <dbReference type="NCBI Taxonomy" id="35708"/>
    <lineage>
        <taxon>Eukaryota</taxon>
        <taxon>Viridiplantae</taxon>
        <taxon>Streptophyta</taxon>
        <taxon>Embryophyta</taxon>
        <taxon>Tracheophyta</taxon>
        <taxon>Spermatophyta</taxon>
        <taxon>Magnoliopsida</taxon>
        <taxon>Liliopsida</taxon>
        <taxon>Poales</taxon>
        <taxon>Poaceae</taxon>
        <taxon>PACMAD clade</taxon>
        <taxon>Arundinoideae</taxon>
        <taxon>Arundineae</taxon>
        <taxon>Arundo</taxon>
    </lineage>
</organism>
<sequence length="23" mass="2727">MMCDFSTTRHEEYEVCLEGHVIP</sequence>
<dbReference type="EMBL" id="GBRH01182692">
    <property type="protein sequence ID" value="JAE15204.1"/>
    <property type="molecule type" value="Transcribed_RNA"/>
</dbReference>
<name>A0A0A9FVF5_ARUDO</name>
<evidence type="ECO:0000313" key="1">
    <source>
        <dbReference type="EMBL" id="JAE15204.1"/>
    </source>
</evidence>
<reference evidence="1" key="2">
    <citation type="journal article" date="2015" name="Data Brief">
        <title>Shoot transcriptome of the giant reed, Arundo donax.</title>
        <authorList>
            <person name="Barrero R.A."/>
            <person name="Guerrero F.D."/>
            <person name="Moolhuijzen P."/>
            <person name="Goolsby J.A."/>
            <person name="Tidwell J."/>
            <person name="Bellgard S.E."/>
            <person name="Bellgard M.I."/>
        </authorList>
    </citation>
    <scope>NUCLEOTIDE SEQUENCE</scope>
    <source>
        <tissue evidence="1">Shoot tissue taken approximately 20 cm above the soil surface</tissue>
    </source>
</reference>
<accession>A0A0A9FVF5</accession>